<name>A0AAV6W785_9LAMI</name>
<dbReference type="Proteomes" id="UP000826271">
    <property type="component" value="Unassembled WGS sequence"/>
</dbReference>
<gene>
    <name evidence="2" type="ORF">BUALT_BualtUnG0043900</name>
</gene>
<dbReference type="EMBL" id="WHWC01000300">
    <property type="protein sequence ID" value="KAG8362785.1"/>
    <property type="molecule type" value="Genomic_DNA"/>
</dbReference>
<feature type="compositionally biased region" description="Polar residues" evidence="1">
    <location>
        <begin position="311"/>
        <end position="321"/>
    </location>
</feature>
<reference evidence="2" key="1">
    <citation type="submission" date="2019-10" db="EMBL/GenBank/DDBJ databases">
        <authorList>
            <person name="Zhang R."/>
            <person name="Pan Y."/>
            <person name="Wang J."/>
            <person name="Ma R."/>
            <person name="Yu S."/>
        </authorList>
    </citation>
    <scope>NUCLEOTIDE SEQUENCE</scope>
    <source>
        <strain evidence="2">LA-IB0</strain>
        <tissue evidence="2">Leaf</tissue>
    </source>
</reference>
<evidence type="ECO:0000313" key="2">
    <source>
        <dbReference type="EMBL" id="KAG8362785.1"/>
    </source>
</evidence>
<dbReference type="AlphaFoldDB" id="A0AAV6W785"/>
<evidence type="ECO:0000313" key="3">
    <source>
        <dbReference type="Proteomes" id="UP000826271"/>
    </source>
</evidence>
<feature type="region of interest" description="Disordered" evidence="1">
    <location>
        <begin position="311"/>
        <end position="336"/>
    </location>
</feature>
<comment type="caution">
    <text evidence="2">The sequence shown here is derived from an EMBL/GenBank/DDBJ whole genome shotgun (WGS) entry which is preliminary data.</text>
</comment>
<protein>
    <submittedName>
        <fullName evidence="2">Uncharacterized protein</fullName>
    </submittedName>
</protein>
<keyword evidence="3" id="KW-1185">Reference proteome</keyword>
<sequence length="336" mass="37383">MFLVQYLGCLRSWTSCSPDPEWILGEEPHLAVGKCSFLGRVQTGLKGGGISYSDLPGDSSLARAFESKHGHLLLRGSSRSSIEEPGRVNSKVPYSGCKAEEEGEWAQPHQQPAFPTRKELKMKEESVKECREELFPFHWFLKAINPRFPHIDSPSRIGSASDDEPMRKLSLLLAPDRKKSFQPAELNTRLTLAIGEESSPLATTVKEIGKQYYKGKGRKSIGAILQSHIYSAPTYNTEPIAFYRRLNWLPGPPSNGKDLASCFITGLLAYSLGEGLVFLLLWKTYSLLRCEGVFFSYMIIRSIADPRNRASGKQLSQSSSVGVLPRHAQRKTSSMA</sequence>
<accession>A0AAV6W785</accession>
<evidence type="ECO:0000256" key="1">
    <source>
        <dbReference type="SAM" id="MobiDB-lite"/>
    </source>
</evidence>
<organism evidence="2 3">
    <name type="scientific">Buddleja alternifolia</name>
    <dbReference type="NCBI Taxonomy" id="168488"/>
    <lineage>
        <taxon>Eukaryota</taxon>
        <taxon>Viridiplantae</taxon>
        <taxon>Streptophyta</taxon>
        <taxon>Embryophyta</taxon>
        <taxon>Tracheophyta</taxon>
        <taxon>Spermatophyta</taxon>
        <taxon>Magnoliopsida</taxon>
        <taxon>eudicotyledons</taxon>
        <taxon>Gunneridae</taxon>
        <taxon>Pentapetalae</taxon>
        <taxon>asterids</taxon>
        <taxon>lamiids</taxon>
        <taxon>Lamiales</taxon>
        <taxon>Scrophulariaceae</taxon>
        <taxon>Buddlejeae</taxon>
        <taxon>Buddleja</taxon>
    </lineage>
</organism>
<proteinExistence type="predicted"/>